<name>A0A9D1LGU7_9BACT</name>
<keyword evidence="1" id="KW-0472">Membrane</keyword>
<sequence>MTETALNKFVNSRYGLFAFAIVALIVSYANSFGSETVADAGGLLPYSIGSISLSPFASWLANSLCICLSGVLLYIINKSFAFIRNYTVVHVTVFLFFSLVNPATASSLCAASVSTTILSACTFILFSNFQRKERRDSMFLIMLILSSGSLFCYPLIFYMPVFIIGFMQIQIFSFKGLLASIVGIALPYWLGIAFGIIDSTALKLPEIALSASIYAEAFRLPETAMLAYTIVLGTVFGISVAFTIMSYRLQIRAYNGFLNLMAVFTLLFIAIDLRHASAYLVTLNMLMAVQAAHFFTIRKPKRLYLLFFFVMLAGIATASIPMIANFSKI</sequence>
<dbReference type="Proteomes" id="UP000824076">
    <property type="component" value="Unassembled WGS sequence"/>
</dbReference>
<feature type="transmembrane region" description="Helical" evidence="1">
    <location>
        <begin position="82"/>
        <end position="99"/>
    </location>
</feature>
<feature type="transmembrane region" description="Helical" evidence="1">
    <location>
        <begin position="55"/>
        <end position="75"/>
    </location>
</feature>
<keyword evidence="1" id="KW-0812">Transmembrane</keyword>
<feature type="transmembrane region" description="Helical" evidence="1">
    <location>
        <begin position="177"/>
        <end position="197"/>
    </location>
</feature>
<evidence type="ECO:0000256" key="1">
    <source>
        <dbReference type="SAM" id="Phobius"/>
    </source>
</evidence>
<reference evidence="2" key="2">
    <citation type="journal article" date="2021" name="PeerJ">
        <title>Extensive microbial diversity within the chicken gut microbiome revealed by metagenomics and culture.</title>
        <authorList>
            <person name="Gilroy R."/>
            <person name="Ravi A."/>
            <person name="Getino M."/>
            <person name="Pursley I."/>
            <person name="Horton D.L."/>
            <person name="Alikhan N.F."/>
            <person name="Baker D."/>
            <person name="Gharbi K."/>
            <person name="Hall N."/>
            <person name="Watson M."/>
            <person name="Adriaenssens E.M."/>
            <person name="Foster-Nyarko E."/>
            <person name="Jarju S."/>
            <person name="Secka A."/>
            <person name="Antonio M."/>
            <person name="Oren A."/>
            <person name="Chaudhuri R.R."/>
            <person name="La Ragione R."/>
            <person name="Hildebrand F."/>
            <person name="Pallen M.J."/>
        </authorList>
    </citation>
    <scope>NUCLEOTIDE SEQUENCE</scope>
    <source>
        <strain evidence="2">17073</strain>
    </source>
</reference>
<organism evidence="2 3">
    <name type="scientific">Candidatus Limisoma intestinavium</name>
    <dbReference type="NCBI Taxonomy" id="2840856"/>
    <lineage>
        <taxon>Bacteria</taxon>
        <taxon>Pseudomonadati</taxon>
        <taxon>Bacteroidota</taxon>
        <taxon>Bacteroidia</taxon>
        <taxon>Bacteroidales</taxon>
        <taxon>Candidatus Limisoma</taxon>
    </lineage>
</organism>
<comment type="caution">
    <text evidence="2">The sequence shown here is derived from an EMBL/GenBank/DDBJ whole genome shotgun (WGS) entry which is preliminary data.</text>
</comment>
<evidence type="ECO:0000313" key="2">
    <source>
        <dbReference type="EMBL" id="HIU38187.1"/>
    </source>
</evidence>
<proteinExistence type="predicted"/>
<evidence type="ECO:0000313" key="3">
    <source>
        <dbReference type="Proteomes" id="UP000824076"/>
    </source>
</evidence>
<protein>
    <submittedName>
        <fullName evidence="2">Uncharacterized protein</fullName>
    </submittedName>
</protein>
<keyword evidence="1" id="KW-1133">Transmembrane helix</keyword>
<accession>A0A9D1LGU7</accession>
<gene>
    <name evidence="2" type="ORF">IAD18_00805</name>
</gene>
<feature type="transmembrane region" description="Helical" evidence="1">
    <location>
        <begin position="105"/>
        <end position="126"/>
    </location>
</feature>
<reference evidence="2" key="1">
    <citation type="submission" date="2020-10" db="EMBL/GenBank/DDBJ databases">
        <authorList>
            <person name="Gilroy R."/>
        </authorList>
    </citation>
    <scope>NUCLEOTIDE SEQUENCE</scope>
    <source>
        <strain evidence="2">17073</strain>
    </source>
</reference>
<feature type="transmembrane region" description="Helical" evidence="1">
    <location>
        <begin position="138"/>
        <end position="171"/>
    </location>
</feature>
<feature type="transmembrane region" description="Helical" evidence="1">
    <location>
        <begin position="303"/>
        <end position="324"/>
    </location>
</feature>
<feature type="transmembrane region" description="Helical" evidence="1">
    <location>
        <begin position="226"/>
        <end position="247"/>
    </location>
</feature>
<dbReference type="AlphaFoldDB" id="A0A9D1LGU7"/>
<dbReference type="EMBL" id="DVMS01000021">
    <property type="protein sequence ID" value="HIU38187.1"/>
    <property type="molecule type" value="Genomic_DNA"/>
</dbReference>